<feature type="compositionally biased region" description="Low complexity" evidence="1">
    <location>
        <begin position="1011"/>
        <end position="1020"/>
    </location>
</feature>
<evidence type="ECO:0000313" key="2">
    <source>
        <dbReference type="EnsemblMetazoa" id="PPA27545.1"/>
    </source>
</evidence>
<feature type="compositionally biased region" description="Basic and acidic residues" evidence="1">
    <location>
        <begin position="800"/>
        <end position="815"/>
    </location>
</feature>
<feature type="region of interest" description="Disordered" evidence="1">
    <location>
        <begin position="1379"/>
        <end position="1489"/>
    </location>
</feature>
<feature type="compositionally biased region" description="Polar residues" evidence="1">
    <location>
        <begin position="1105"/>
        <end position="1115"/>
    </location>
</feature>
<dbReference type="EnsemblMetazoa" id="PPA27545.1">
    <property type="protein sequence ID" value="PPA27545.1"/>
    <property type="gene ID" value="WBGene00117099"/>
</dbReference>
<feature type="compositionally biased region" description="Acidic residues" evidence="1">
    <location>
        <begin position="216"/>
        <end position="236"/>
    </location>
</feature>
<feature type="compositionally biased region" description="Low complexity" evidence="1">
    <location>
        <begin position="704"/>
        <end position="725"/>
    </location>
</feature>
<feature type="compositionally biased region" description="Basic and acidic residues" evidence="1">
    <location>
        <begin position="990"/>
        <end position="1003"/>
    </location>
</feature>
<feature type="region of interest" description="Disordered" evidence="1">
    <location>
        <begin position="463"/>
        <end position="1085"/>
    </location>
</feature>
<feature type="compositionally biased region" description="Acidic residues" evidence="1">
    <location>
        <begin position="678"/>
        <end position="689"/>
    </location>
</feature>
<accession>A0A8R1UKX9</accession>
<feature type="compositionally biased region" description="Basic and acidic residues" evidence="1">
    <location>
        <begin position="652"/>
        <end position="677"/>
    </location>
</feature>
<evidence type="ECO:0000313" key="3">
    <source>
        <dbReference type="Proteomes" id="UP000005239"/>
    </source>
</evidence>
<feature type="compositionally biased region" description="Basic and acidic residues" evidence="1">
    <location>
        <begin position="1072"/>
        <end position="1085"/>
    </location>
</feature>
<feature type="compositionally biased region" description="Acidic residues" evidence="1">
    <location>
        <begin position="588"/>
        <end position="615"/>
    </location>
</feature>
<feature type="compositionally biased region" description="Polar residues" evidence="1">
    <location>
        <begin position="1260"/>
        <end position="1269"/>
    </location>
</feature>
<feature type="compositionally biased region" description="Basic and acidic residues" evidence="1">
    <location>
        <begin position="508"/>
        <end position="522"/>
    </location>
</feature>
<dbReference type="Proteomes" id="UP000005239">
    <property type="component" value="Unassembled WGS sequence"/>
</dbReference>
<feature type="compositionally biased region" description="Acidic residues" evidence="1">
    <location>
        <begin position="635"/>
        <end position="651"/>
    </location>
</feature>
<keyword evidence="3" id="KW-1185">Reference proteome</keyword>
<feature type="region of interest" description="Disordered" evidence="1">
    <location>
        <begin position="1100"/>
        <end position="1367"/>
    </location>
</feature>
<reference evidence="3" key="1">
    <citation type="journal article" date="2008" name="Nat. Genet.">
        <title>The Pristionchus pacificus genome provides a unique perspective on nematode lifestyle and parasitism.</title>
        <authorList>
            <person name="Dieterich C."/>
            <person name="Clifton S.W."/>
            <person name="Schuster L.N."/>
            <person name="Chinwalla A."/>
            <person name="Delehaunty K."/>
            <person name="Dinkelacker I."/>
            <person name="Fulton L."/>
            <person name="Fulton R."/>
            <person name="Godfrey J."/>
            <person name="Minx P."/>
            <person name="Mitreva M."/>
            <person name="Roeseler W."/>
            <person name="Tian H."/>
            <person name="Witte H."/>
            <person name="Yang S.P."/>
            <person name="Wilson R.K."/>
            <person name="Sommer R.J."/>
        </authorList>
    </citation>
    <scope>NUCLEOTIDE SEQUENCE [LARGE SCALE GENOMIC DNA]</scope>
    <source>
        <strain evidence="3">PS312</strain>
    </source>
</reference>
<feature type="compositionally biased region" description="Acidic residues" evidence="1">
    <location>
        <begin position="1425"/>
        <end position="1438"/>
    </location>
</feature>
<feature type="compositionally biased region" description="Acidic residues" evidence="1">
    <location>
        <begin position="425"/>
        <end position="442"/>
    </location>
</feature>
<feature type="compositionally biased region" description="Basic and acidic residues" evidence="1">
    <location>
        <begin position="41"/>
        <end position="55"/>
    </location>
</feature>
<evidence type="ECO:0000256" key="1">
    <source>
        <dbReference type="SAM" id="MobiDB-lite"/>
    </source>
</evidence>
<feature type="compositionally biased region" description="Acidic residues" evidence="1">
    <location>
        <begin position="782"/>
        <end position="799"/>
    </location>
</feature>
<feature type="compositionally biased region" description="Basic and acidic residues" evidence="1">
    <location>
        <begin position="616"/>
        <end position="634"/>
    </location>
</feature>
<feature type="region of interest" description="Disordered" evidence="1">
    <location>
        <begin position="421"/>
        <end position="444"/>
    </location>
</feature>
<feature type="compositionally biased region" description="Basic and acidic residues" evidence="1">
    <location>
        <begin position="1397"/>
        <end position="1422"/>
    </location>
</feature>
<proteinExistence type="predicted"/>
<feature type="compositionally biased region" description="Basic and acidic residues" evidence="1">
    <location>
        <begin position="690"/>
        <end position="699"/>
    </location>
</feature>
<feature type="compositionally biased region" description="Basic and acidic residues" evidence="1">
    <location>
        <begin position="1"/>
        <end position="10"/>
    </location>
</feature>
<feature type="compositionally biased region" description="Basic residues" evidence="1">
    <location>
        <begin position="927"/>
        <end position="937"/>
    </location>
</feature>
<feature type="compositionally biased region" description="Basic and acidic residues" evidence="1">
    <location>
        <begin position="764"/>
        <end position="781"/>
    </location>
</feature>
<reference evidence="2" key="2">
    <citation type="submission" date="2022-06" db="UniProtKB">
        <authorList>
            <consortium name="EnsemblMetazoa"/>
        </authorList>
    </citation>
    <scope>IDENTIFICATION</scope>
    <source>
        <strain evidence="2">PS312</strain>
    </source>
</reference>
<organism evidence="2 3">
    <name type="scientific">Pristionchus pacificus</name>
    <name type="common">Parasitic nematode worm</name>
    <dbReference type="NCBI Taxonomy" id="54126"/>
    <lineage>
        <taxon>Eukaryota</taxon>
        <taxon>Metazoa</taxon>
        <taxon>Ecdysozoa</taxon>
        <taxon>Nematoda</taxon>
        <taxon>Chromadorea</taxon>
        <taxon>Rhabditida</taxon>
        <taxon>Rhabditina</taxon>
        <taxon>Diplogasteromorpha</taxon>
        <taxon>Diplogasteroidea</taxon>
        <taxon>Neodiplogasteridae</taxon>
        <taxon>Pristionchus</taxon>
    </lineage>
</organism>
<name>A0A8R1UKX9_PRIPA</name>
<feature type="region of interest" description="Disordered" evidence="1">
    <location>
        <begin position="1"/>
        <end position="55"/>
    </location>
</feature>
<feature type="compositionally biased region" description="Basic and acidic residues" evidence="1">
    <location>
        <begin position="885"/>
        <end position="912"/>
    </location>
</feature>
<sequence length="1489" mass="165131">MSEISDRAKSDDEEVAAESTDGNEQQEVEESTTDTGNEPNEGGKQRLSNEERRVKREMARVKMETIGPVNWDVDKIFKGLERPCDVTAAVLRVLARHNIIHRENTLRRYKAALAHCINSKPTRIPGVRVYTKARKPTLEGLSCLPVTEYDYKILQAAKFFRIKVTTLNKLLIELDALVPSKNIPPLLELAERTESECSNDEEDEGDSSDEAKKEPEENELPNELIEKEEEDSETEAELEKETDNDMPIIVRCDAVGIVDEMPTIVHCNADDVVADGGGTESAEMPTIVRSDAVVDGGTESAGEDEPVEEAVWDRPMDEGTTFGGDYLDKTKSKEERLRSFVWQIMYHVTDDDGRQCIEWMIKSMLDPKEFAKIPSIYHKTKVLEFYKVILPSLHMAEDFYPVRVDFAPLCGTRTLRFDRGPGLFDSDDEKAERDDDEEEDDLDWMKVLEEARKEREEYAMERDIRREMGIPSDSDDWPESDEDEEVDVERIDDEETNGGKASTEGEESERSKEKGMNMKEDTATEDSTTDSRETDDVDDDDVTSSAMGGMMDDREETPGESGGDADDEGSTDNMPPPSPPQVYHDYEDREDDDDTVEEGGGDGEDEDDDGVEWMVDDGKTIEKRTRQEKRGEETVEKEDEEIEVIYVDDEKDNGKGEKKEMRKGKDEKGRKKEHDVITLEEEEDDDDDDFHSVRSRPSEETEADATTTAVPPLAPLIAPLPARPAGDGTEEEGDGYATVMEGREEEDNDVTLIEQPSPTANNGDARDDSPASPEPDNRSYGDDDDDDEEGEEREGDWEMVDDHDYCGRGTLERVRRPQNGVIEMAQPATPQEPERKKRKVIDDDDDEVEVEKEKEEQPVRRSMRGKASPAPILPPPKRSYSRKKKEVEDKEKEEKRKKEEMAVVEKVTVKEEVVDEGEEEGQTSSGKRGRGRPKKINSFRDLWREQMVLPTAAMGKTSEEADGMDGDGKGASEKEPTPAVQQQRARRGRKTSEVRRDIKREVPDGDDDDGVAVVAVVPSSSGGGGSSRASSTRGRTPRGRTPAKKATTPVPARGRTPAKKTPVKQKTTTPVPEKEAKKSAAQKRMETMENVKLIMAMNKDFAGNGLTTPDQSSTGKRIRPRGGSSSSTVKKEVDGEGDDDVAIVDSPVDSSGGLRRSTRGRAPTKELSTPDLPVTKRRVGRPPIVKLEPKEEVVDVEEDVSSTVSSSQRRQPRGRTPRGRTPAKKTPVKQVDAEDVSGTVFPVRRRGRTPGGGRTPADEGSNTVSSSHTKQSRGRTPRAKTPVGRHKATTPPEPKNRRNKGEGGGGKGVEAKKELAADGGDDEDVRIIGTKSARVKTPRGRTPAQQKATTLSAAASQPSVKGVNKEMKQGDLMALVSTAEARTEPSTPDMARVKGSGAEEKGMSDRKRSLRGHKDEAKKAVEPVEVIDLEDDDEEEKREEEAPMQQSDQRRRSLRAGGSRGGTASLRESGPVASFSMPPAQPRRRSQQK</sequence>
<feature type="compositionally biased region" description="Basic residues" evidence="1">
    <location>
        <begin position="1210"/>
        <end position="1227"/>
    </location>
</feature>
<feature type="compositionally biased region" description="Polar residues" evidence="1">
    <location>
        <begin position="1343"/>
        <end position="1359"/>
    </location>
</feature>
<feature type="compositionally biased region" description="Acidic residues" evidence="1">
    <location>
        <begin position="473"/>
        <end position="496"/>
    </location>
</feature>
<feature type="compositionally biased region" description="Basic and acidic residues" evidence="1">
    <location>
        <begin position="966"/>
        <end position="976"/>
    </location>
</feature>
<gene>
    <name evidence="2" type="primary">WBGene00117099</name>
</gene>
<protein>
    <submittedName>
        <fullName evidence="2">Uncharacterized protein</fullName>
    </submittedName>
</protein>
<feature type="compositionally biased region" description="Basic residues" evidence="1">
    <location>
        <begin position="1270"/>
        <end position="1288"/>
    </location>
</feature>
<feature type="compositionally biased region" description="Acidic residues" evidence="1">
    <location>
        <begin position="197"/>
        <end position="208"/>
    </location>
</feature>
<feature type="region of interest" description="Disordered" evidence="1">
    <location>
        <begin position="191"/>
        <end position="245"/>
    </location>
</feature>